<feature type="region of interest" description="Disordered" evidence="1">
    <location>
        <begin position="89"/>
        <end position="119"/>
    </location>
</feature>
<accession>A0A918U9V8</accession>
<protein>
    <submittedName>
        <fullName evidence="2">Uncharacterized protein</fullName>
    </submittedName>
</protein>
<reference evidence="2" key="2">
    <citation type="submission" date="2020-09" db="EMBL/GenBank/DDBJ databases">
        <authorList>
            <person name="Sun Q."/>
            <person name="Ohkuma M."/>
        </authorList>
    </citation>
    <scope>NUCLEOTIDE SEQUENCE</scope>
    <source>
        <strain evidence="2">JCM 4790</strain>
    </source>
</reference>
<reference evidence="2" key="1">
    <citation type="journal article" date="2014" name="Int. J. Syst. Evol. Microbiol.">
        <title>Complete genome sequence of Corynebacterium casei LMG S-19264T (=DSM 44701T), isolated from a smear-ripened cheese.</title>
        <authorList>
            <consortium name="US DOE Joint Genome Institute (JGI-PGF)"/>
            <person name="Walter F."/>
            <person name="Albersmeier A."/>
            <person name="Kalinowski J."/>
            <person name="Ruckert C."/>
        </authorList>
    </citation>
    <scope>NUCLEOTIDE SEQUENCE</scope>
    <source>
        <strain evidence="2">JCM 4790</strain>
    </source>
</reference>
<evidence type="ECO:0000313" key="3">
    <source>
        <dbReference type="Proteomes" id="UP000619244"/>
    </source>
</evidence>
<dbReference type="Proteomes" id="UP000619244">
    <property type="component" value="Unassembled WGS sequence"/>
</dbReference>
<proteinExistence type="predicted"/>
<sequence length="119" mass="12523">MTGPWQVTAPLQGETTWSYLGRLTAGFGMSQPALLGWWQQTNARPDKRQPGCPAAEVLLDTAGQEVLAQISGVPGHVLARALPSFSRGPAAFGSDQLPGGAARPGRGGHAGGWRPRWLP</sequence>
<dbReference type="AlphaFoldDB" id="A0A918U9V8"/>
<dbReference type="RefSeq" id="WP_190195060.1">
    <property type="nucleotide sequence ID" value="NZ_BMVU01000098.1"/>
</dbReference>
<evidence type="ECO:0000313" key="2">
    <source>
        <dbReference type="EMBL" id="GGY14983.1"/>
    </source>
</evidence>
<evidence type="ECO:0000256" key="1">
    <source>
        <dbReference type="SAM" id="MobiDB-lite"/>
    </source>
</evidence>
<dbReference type="EMBL" id="BMVU01000098">
    <property type="protein sequence ID" value="GGY14983.1"/>
    <property type="molecule type" value="Genomic_DNA"/>
</dbReference>
<gene>
    <name evidence="2" type="ORF">GCM10010358_78730</name>
</gene>
<organism evidence="2 3">
    <name type="scientific">Streptomyces minutiscleroticus</name>
    <dbReference type="NCBI Taxonomy" id="68238"/>
    <lineage>
        <taxon>Bacteria</taxon>
        <taxon>Bacillati</taxon>
        <taxon>Actinomycetota</taxon>
        <taxon>Actinomycetes</taxon>
        <taxon>Kitasatosporales</taxon>
        <taxon>Streptomycetaceae</taxon>
        <taxon>Streptomyces</taxon>
    </lineage>
</organism>
<name>A0A918U9V8_9ACTN</name>
<comment type="caution">
    <text evidence="2">The sequence shown here is derived from an EMBL/GenBank/DDBJ whole genome shotgun (WGS) entry which is preliminary data.</text>
</comment>
<keyword evidence="3" id="KW-1185">Reference proteome</keyword>